<evidence type="ECO:0000256" key="1">
    <source>
        <dbReference type="SAM" id="MobiDB-lite"/>
    </source>
</evidence>
<feature type="region of interest" description="Disordered" evidence="1">
    <location>
        <begin position="56"/>
        <end position="88"/>
    </location>
</feature>
<gene>
    <name evidence="2" type="ORF">N657DRAFT_644252</name>
</gene>
<comment type="caution">
    <text evidence="2">The sequence shown here is derived from an EMBL/GenBank/DDBJ whole genome shotgun (WGS) entry which is preliminary data.</text>
</comment>
<proteinExistence type="predicted"/>
<evidence type="ECO:0000313" key="3">
    <source>
        <dbReference type="Proteomes" id="UP001302602"/>
    </source>
</evidence>
<reference evidence="2" key="1">
    <citation type="journal article" date="2023" name="Mol. Phylogenet. Evol.">
        <title>Genome-scale phylogeny and comparative genomics of the fungal order Sordariales.</title>
        <authorList>
            <person name="Hensen N."/>
            <person name="Bonometti L."/>
            <person name="Westerberg I."/>
            <person name="Brannstrom I.O."/>
            <person name="Guillou S."/>
            <person name="Cros-Aarteil S."/>
            <person name="Calhoun S."/>
            <person name="Haridas S."/>
            <person name="Kuo A."/>
            <person name="Mondo S."/>
            <person name="Pangilinan J."/>
            <person name="Riley R."/>
            <person name="LaButti K."/>
            <person name="Andreopoulos B."/>
            <person name="Lipzen A."/>
            <person name="Chen C."/>
            <person name="Yan M."/>
            <person name="Daum C."/>
            <person name="Ng V."/>
            <person name="Clum A."/>
            <person name="Steindorff A."/>
            <person name="Ohm R.A."/>
            <person name="Martin F."/>
            <person name="Silar P."/>
            <person name="Natvig D.O."/>
            <person name="Lalanne C."/>
            <person name="Gautier V."/>
            <person name="Ament-Velasquez S.L."/>
            <person name="Kruys A."/>
            <person name="Hutchinson M.I."/>
            <person name="Powell A.J."/>
            <person name="Barry K."/>
            <person name="Miller A.N."/>
            <person name="Grigoriev I.V."/>
            <person name="Debuchy R."/>
            <person name="Gladieux P."/>
            <person name="Hiltunen Thoren M."/>
            <person name="Johannesson H."/>
        </authorList>
    </citation>
    <scope>NUCLEOTIDE SEQUENCE</scope>
    <source>
        <strain evidence="2">CBS 731.68</strain>
    </source>
</reference>
<evidence type="ECO:0000313" key="2">
    <source>
        <dbReference type="EMBL" id="KAK4125384.1"/>
    </source>
</evidence>
<dbReference type="EMBL" id="MU853226">
    <property type="protein sequence ID" value="KAK4125384.1"/>
    <property type="molecule type" value="Genomic_DNA"/>
</dbReference>
<accession>A0AAN6U3A1</accession>
<protein>
    <submittedName>
        <fullName evidence="2">Uncharacterized protein</fullName>
    </submittedName>
</protein>
<dbReference type="GeneID" id="87829492"/>
<keyword evidence="3" id="KW-1185">Reference proteome</keyword>
<dbReference type="AlphaFoldDB" id="A0AAN6U3A1"/>
<dbReference type="Proteomes" id="UP001302602">
    <property type="component" value="Unassembled WGS sequence"/>
</dbReference>
<dbReference type="RefSeq" id="XP_062649155.1">
    <property type="nucleotide sequence ID" value="XM_062792723.1"/>
</dbReference>
<sequence length="88" mass="9602">MGHSYPKNPSTTARTPVQWTDQVRHKYCGAEDLGRDGKPNKVHRCEACLAIKARQSKWHGGPQGKRSGTQQKIGWHAGEFGGAGGMES</sequence>
<organism evidence="2 3">
    <name type="scientific">Parathielavia appendiculata</name>
    <dbReference type="NCBI Taxonomy" id="2587402"/>
    <lineage>
        <taxon>Eukaryota</taxon>
        <taxon>Fungi</taxon>
        <taxon>Dikarya</taxon>
        <taxon>Ascomycota</taxon>
        <taxon>Pezizomycotina</taxon>
        <taxon>Sordariomycetes</taxon>
        <taxon>Sordariomycetidae</taxon>
        <taxon>Sordariales</taxon>
        <taxon>Chaetomiaceae</taxon>
        <taxon>Parathielavia</taxon>
    </lineage>
</organism>
<feature type="compositionally biased region" description="Gly residues" evidence="1">
    <location>
        <begin position="79"/>
        <end position="88"/>
    </location>
</feature>
<name>A0AAN6U3A1_9PEZI</name>
<reference evidence="2" key="2">
    <citation type="submission" date="2023-05" db="EMBL/GenBank/DDBJ databases">
        <authorList>
            <consortium name="Lawrence Berkeley National Laboratory"/>
            <person name="Steindorff A."/>
            <person name="Hensen N."/>
            <person name="Bonometti L."/>
            <person name="Westerberg I."/>
            <person name="Brannstrom I.O."/>
            <person name="Guillou S."/>
            <person name="Cros-Aarteil S."/>
            <person name="Calhoun S."/>
            <person name="Haridas S."/>
            <person name="Kuo A."/>
            <person name="Mondo S."/>
            <person name="Pangilinan J."/>
            <person name="Riley R."/>
            <person name="Labutti K."/>
            <person name="Andreopoulos B."/>
            <person name="Lipzen A."/>
            <person name="Chen C."/>
            <person name="Yanf M."/>
            <person name="Daum C."/>
            <person name="Ng V."/>
            <person name="Clum A."/>
            <person name="Ohm R."/>
            <person name="Martin F."/>
            <person name="Silar P."/>
            <person name="Natvig D."/>
            <person name="Lalanne C."/>
            <person name="Gautier V."/>
            <person name="Ament-Velasquez S.L."/>
            <person name="Kruys A."/>
            <person name="Hutchinson M.I."/>
            <person name="Powell A.J."/>
            <person name="Barry K."/>
            <person name="Miller A.N."/>
            <person name="Grigoriev I.V."/>
            <person name="Debuchy R."/>
            <person name="Gladieux P."/>
            <person name="Thoren M.H."/>
            <person name="Johannesson H."/>
        </authorList>
    </citation>
    <scope>NUCLEOTIDE SEQUENCE</scope>
    <source>
        <strain evidence="2">CBS 731.68</strain>
    </source>
</reference>